<evidence type="ECO:0000256" key="1">
    <source>
        <dbReference type="SAM" id="MobiDB-lite"/>
    </source>
</evidence>
<dbReference type="Proteomes" id="UP000639859">
    <property type="component" value="Unassembled WGS sequence"/>
</dbReference>
<evidence type="ECO:0000256" key="2">
    <source>
        <dbReference type="SAM" id="SignalP"/>
    </source>
</evidence>
<protein>
    <recommendedName>
        <fullName evidence="5">Secreted protein</fullName>
    </recommendedName>
</protein>
<accession>A0ABS0SVI2</accession>
<feature type="signal peptide" evidence="2">
    <location>
        <begin position="1"/>
        <end position="32"/>
    </location>
</feature>
<evidence type="ECO:0008006" key="5">
    <source>
        <dbReference type="Google" id="ProtNLM"/>
    </source>
</evidence>
<reference evidence="3 4" key="1">
    <citation type="submission" date="2020-11" db="EMBL/GenBank/DDBJ databases">
        <title>genome sequence of strain KACC 18849.</title>
        <authorList>
            <person name="Gao J."/>
            <person name="Zhang X."/>
        </authorList>
    </citation>
    <scope>NUCLEOTIDE SEQUENCE [LARGE SCALE GENOMIC DNA]</scope>
    <source>
        <strain evidence="3 4">KACC 18849</strain>
    </source>
</reference>
<evidence type="ECO:0000313" key="4">
    <source>
        <dbReference type="Proteomes" id="UP000639859"/>
    </source>
</evidence>
<proteinExistence type="predicted"/>
<comment type="caution">
    <text evidence="3">The sequence shown here is derived from an EMBL/GenBank/DDBJ whole genome shotgun (WGS) entry which is preliminary data.</text>
</comment>
<keyword evidence="4" id="KW-1185">Reference proteome</keyword>
<name>A0ABS0SVI2_9CAUL</name>
<gene>
    <name evidence="3" type="ORF">I4Q42_08045</name>
</gene>
<evidence type="ECO:0000313" key="3">
    <source>
        <dbReference type="EMBL" id="MBI1683614.1"/>
    </source>
</evidence>
<feature type="region of interest" description="Disordered" evidence="1">
    <location>
        <begin position="92"/>
        <end position="121"/>
    </location>
</feature>
<feature type="chain" id="PRO_5046148287" description="Secreted protein" evidence="2">
    <location>
        <begin position="33"/>
        <end position="121"/>
    </location>
</feature>
<sequence length="121" mass="12619">MTGLMTWFRQAGGALIACLLLALVVAPTLDTAMCATDGERSSATSVQVVDQSVDVDHKNSNDHDGGADVCIHGHCHHASPIIGGEGLLYSARDPLTSHTAPRNLGVPPSSAPDRLEEPPRA</sequence>
<keyword evidence="2" id="KW-0732">Signal</keyword>
<dbReference type="EMBL" id="JADWOX010000004">
    <property type="protein sequence ID" value="MBI1683614.1"/>
    <property type="molecule type" value="Genomic_DNA"/>
</dbReference>
<organism evidence="3 4">
    <name type="scientific">Caulobacter hibisci</name>
    <dbReference type="NCBI Taxonomy" id="2035993"/>
    <lineage>
        <taxon>Bacteria</taxon>
        <taxon>Pseudomonadati</taxon>
        <taxon>Pseudomonadota</taxon>
        <taxon>Alphaproteobacteria</taxon>
        <taxon>Caulobacterales</taxon>
        <taxon>Caulobacteraceae</taxon>
        <taxon>Caulobacter</taxon>
    </lineage>
</organism>